<keyword evidence="2" id="KW-1185">Reference proteome</keyword>
<organism evidence="1 2">
    <name type="scientific">Marinomonas polaris DSM 16579</name>
    <dbReference type="NCBI Taxonomy" id="1122206"/>
    <lineage>
        <taxon>Bacteria</taxon>
        <taxon>Pseudomonadati</taxon>
        <taxon>Pseudomonadota</taxon>
        <taxon>Gammaproteobacteria</taxon>
        <taxon>Oceanospirillales</taxon>
        <taxon>Oceanospirillaceae</taxon>
        <taxon>Marinomonas</taxon>
    </lineage>
</organism>
<evidence type="ECO:0000313" key="1">
    <source>
        <dbReference type="EMBL" id="SHF70463.1"/>
    </source>
</evidence>
<dbReference type="RefSeq" id="WP_175550773.1">
    <property type="nucleotide sequence ID" value="NZ_FQVF01000010.1"/>
</dbReference>
<protein>
    <submittedName>
        <fullName evidence="1">Uncharacterized protein</fullName>
    </submittedName>
</protein>
<evidence type="ECO:0000313" key="2">
    <source>
        <dbReference type="Proteomes" id="UP000184517"/>
    </source>
</evidence>
<name>A0A1M5DTZ5_9GAMM</name>
<sequence length="271" mass="31344">MAAKLFLLDLDFACKKNGMSIDVSFPNGVRVEVIKLAIDKLSNSMRMYSEVCAGFDRLKLVDREEAIDNLDRAFEAKLEAFHSLYDVSKSEFDYFGNADTSLLILLRNAIHHRDHTLFHSWNYEMFHNKSLEKNSGAAFLMASHIVNSGAYTSRYFYRLDEILDRIDDSRASPYLENKMGKKNREKLTKQLNEDLYFSSIASQAISERYPSKQIYINIVPIFISAMSKVFGHFKDKGVDFSRFDSDVNVSHFTKIMCIDFKDIDFKQVRLP</sequence>
<dbReference type="EMBL" id="FQVF01000010">
    <property type="protein sequence ID" value="SHF70463.1"/>
    <property type="molecule type" value="Genomic_DNA"/>
</dbReference>
<dbReference type="Proteomes" id="UP000184517">
    <property type="component" value="Unassembled WGS sequence"/>
</dbReference>
<proteinExistence type="predicted"/>
<accession>A0A1M5DTZ5</accession>
<gene>
    <name evidence="1" type="ORF">SAMN02745753_02506</name>
</gene>
<dbReference type="STRING" id="1122206.SAMN02745753_02506"/>
<dbReference type="AlphaFoldDB" id="A0A1M5DTZ5"/>
<reference evidence="2" key="1">
    <citation type="submission" date="2016-11" db="EMBL/GenBank/DDBJ databases">
        <authorList>
            <person name="Varghese N."/>
            <person name="Submissions S."/>
        </authorList>
    </citation>
    <scope>NUCLEOTIDE SEQUENCE [LARGE SCALE GENOMIC DNA]</scope>
    <source>
        <strain evidence="2">DSM 16579</strain>
    </source>
</reference>